<proteinExistence type="predicted"/>
<dbReference type="Gene3D" id="1.20.1280.50">
    <property type="match status" value="1"/>
</dbReference>
<accession>A0AAP0JVN9</accession>
<dbReference type="SUPFAM" id="SSF69322">
    <property type="entry name" value="Tricorn protease domain 2"/>
    <property type="match status" value="1"/>
</dbReference>
<evidence type="ECO:0000259" key="1">
    <source>
        <dbReference type="PROSITE" id="PS50181"/>
    </source>
</evidence>
<dbReference type="InterPro" id="IPR050796">
    <property type="entry name" value="SCF_F-box_component"/>
</dbReference>
<evidence type="ECO:0000313" key="2">
    <source>
        <dbReference type="EMBL" id="KAK9140714.1"/>
    </source>
</evidence>
<keyword evidence="3" id="KW-1185">Reference proteome</keyword>
<dbReference type="Pfam" id="PF00646">
    <property type="entry name" value="F-box"/>
    <property type="match status" value="1"/>
</dbReference>
<dbReference type="Pfam" id="PF07734">
    <property type="entry name" value="FBA_1"/>
    <property type="match status" value="1"/>
</dbReference>
<dbReference type="SUPFAM" id="SSF81383">
    <property type="entry name" value="F-box domain"/>
    <property type="match status" value="1"/>
</dbReference>
<sequence length="406" mass="47024">MTNHTKTTKLRSIEKTEYVPDELIREILSHAPVKSLIQLKRVSKPWHTIINDPTFINLHLNQAIQHNNFSLLLYNSNHIYSIHDPTSTATTECPSVPFNHGHRDYYDVAGSCDGLILLIPYRGCFGIWNPSTGEFISIPSPYCSENYILTMPWHENMYGFGYGSNRSDYKIVSIFGTGNVKVFSTRSGSRMWKTIEGSNIHVVFGDSLYIYNSSGIFARGAVHWLMCFFVTSTEEEDRIIAYDFGCEEFSTIPMPDRLTNNNEYKRLSKWGESICLFIKDCREWSSHIFVMKEYGVRDSWSKLYTIPEAPIQQNLEAPYTNLRIKWSIVCFINDEKILLKQEGLYNLVLYDTRSCKFVELELHEDLKNVFNERYCSAYAYVPSLVPIKNYEDLIDPCCSPQLLRPM</sequence>
<protein>
    <recommendedName>
        <fullName evidence="1">F-box domain-containing protein</fullName>
    </recommendedName>
</protein>
<dbReference type="InterPro" id="IPR001810">
    <property type="entry name" value="F-box_dom"/>
</dbReference>
<dbReference type="AlphaFoldDB" id="A0AAP0JVN9"/>
<reference evidence="2 3" key="1">
    <citation type="submission" date="2024-01" db="EMBL/GenBank/DDBJ databases">
        <title>Genome assemblies of Stephania.</title>
        <authorList>
            <person name="Yang L."/>
        </authorList>
    </citation>
    <scope>NUCLEOTIDE SEQUENCE [LARGE SCALE GENOMIC DNA]</scope>
    <source>
        <strain evidence="2">JXDWG</strain>
        <tissue evidence="2">Leaf</tissue>
    </source>
</reference>
<dbReference type="PANTHER" id="PTHR31672">
    <property type="entry name" value="BNACNNG10540D PROTEIN"/>
    <property type="match status" value="1"/>
</dbReference>
<feature type="domain" description="F-box" evidence="1">
    <location>
        <begin position="13"/>
        <end position="58"/>
    </location>
</feature>
<dbReference type="EMBL" id="JBBNAG010000004">
    <property type="protein sequence ID" value="KAK9140714.1"/>
    <property type="molecule type" value="Genomic_DNA"/>
</dbReference>
<name>A0AAP0JVN9_9MAGN</name>
<evidence type="ECO:0000313" key="3">
    <source>
        <dbReference type="Proteomes" id="UP001419268"/>
    </source>
</evidence>
<organism evidence="2 3">
    <name type="scientific">Stephania cephalantha</name>
    <dbReference type="NCBI Taxonomy" id="152367"/>
    <lineage>
        <taxon>Eukaryota</taxon>
        <taxon>Viridiplantae</taxon>
        <taxon>Streptophyta</taxon>
        <taxon>Embryophyta</taxon>
        <taxon>Tracheophyta</taxon>
        <taxon>Spermatophyta</taxon>
        <taxon>Magnoliopsida</taxon>
        <taxon>Ranunculales</taxon>
        <taxon>Menispermaceae</taxon>
        <taxon>Menispermoideae</taxon>
        <taxon>Cissampelideae</taxon>
        <taxon>Stephania</taxon>
    </lineage>
</organism>
<dbReference type="InterPro" id="IPR036047">
    <property type="entry name" value="F-box-like_dom_sf"/>
</dbReference>
<dbReference type="PROSITE" id="PS50181">
    <property type="entry name" value="FBOX"/>
    <property type="match status" value="1"/>
</dbReference>
<dbReference type="SMART" id="SM00256">
    <property type="entry name" value="FBOX"/>
    <property type="match status" value="1"/>
</dbReference>
<dbReference type="PANTHER" id="PTHR31672:SF13">
    <property type="entry name" value="F-BOX PROTEIN CPR30-LIKE"/>
    <property type="match status" value="1"/>
</dbReference>
<dbReference type="InterPro" id="IPR017451">
    <property type="entry name" value="F-box-assoc_interact_dom"/>
</dbReference>
<dbReference type="InterPro" id="IPR006527">
    <property type="entry name" value="F-box-assoc_dom_typ1"/>
</dbReference>
<dbReference type="NCBIfam" id="TIGR01640">
    <property type="entry name" value="F_box_assoc_1"/>
    <property type="match status" value="1"/>
</dbReference>
<dbReference type="Proteomes" id="UP001419268">
    <property type="component" value="Unassembled WGS sequence"/>
</dbReference>
<dbReference type="CDD" id="cd22157">
    <property type="entry name" value="F-box_AtFBW1-like"/>
    <property type="match status" value="1"/>
</dbReference>
<gene>
    <name evidence="2" type="ORF">Scep_010395</name>
</gene>
<comment type="caution">
    <text evidence="2">The sequence shown here is derived from an EMBL/GenBank/DDBJ whole genome shotgun (WGS) entry which is preliminary data.</text>
</comment>